<protein>
    <submittedName>
        <fullName evidence="3">Uncharacterized protein</fullName>
    </submittedName>
</protein>
<name>M3C3A6_STRM1</name>
<feature type="transmembrane region" description="Helical" evidence="2">
    <location>
        <begin position="171"/>
        <end position="191"/>
    </location>
</feature>
<feature type="compositionally biased region" description="Low complexity" evidence="1">
    <location>
        <begin position="286"/>
        <end position="302"/>
    </location>
</feature>
<comment type="caution">
    <text evidence="3">The sequence shown here is derived from an EMBL/GenBank/DDBJ whole genome shotgun (WGS) entry which is preliminary data.</text>
</comment>
<feature type="compositionally biased region" description="Gly residues" evidence="1">
    <location>
        <begin position="315"/>
        <end position="325"/>
    </location>
</feature>
<dbReference type="eggNOG" id="ENOG5032Y91">
    <property type="taxonomic scope" value="Bacteria"/>
</dbReference>
<sequence>MSVAQVAGSALAAVIAALLAGKLGVYGTVIGAGVVSVVATTGGTVFQHLFRRTGEQVRDAAAQAARPRLRQVPLGDAERAVGRARAADASDAAPGHPGPALPPDPERTRLFARIGTDGDEDATRMLSEAHAGAYPGAYDGAHPVQGSAGFSGEFSAGTTHGTRWRGWKRPFLAAGAVFVLAMGAVTAVELVSGQSADGTKGGTTIMRSFQQDKKRDEPKHDDKRGTGGESGRDGSHGTGSGADEGTDGSQDPSRSPGTDGGAGSDKSGGVTPSPDASRPAGGTGGQTPDPGTSPSGGASPSPDRTPQPGGSPDAGKGGTAEGKGGASAPPAQGTGTGA</sequence>
<feature type="compositionally biased region" description="Basic and acidic residues" evidence="1">
    <location>
        <begin position="210"/>
        <end position="235"/>
    </location>
</feature>
<dbReference type="PATRIC" id="fig|1223523.3.peg.4394"/>
<dbReference type="Proteomes" id="UP000011740">
    <property type="component" value="Unassembled WGS sequence"/>
</dbReference>
<evidence type="ECO:0000256" key="1">
    <source>
        <dbReference type="SAM" id="MobiDB-lite"/>
    </source>
</evidence>
<proteinExistence type="predicted"/>
<dbReference type="AlphaFoldDB" id="M3C3A6"/>
<keyword evidence="2" id="KW-1133">Transmembrane helix</keyword>
<gene>
    <name evidence="3" type="ORF">H340_21581</name>
</gene>
<dbReference type="EMBL" id="AORZ01000078">
    <property type="protein sequence ID" value="EME98426.1"/>
    <property type="molecule type" value="Genomic_DNA"/>
</dbReference>
<feature type="region of interest" description="Disordered" evidence="1">
    <location>
        <begin position="208"/>
        <end position="338"/>
    </location>
</feature>
<reference evidence="3 4" key="1">
    <citation type="journal article" date="2013" name="Genome Announc.">
        <title>Whole-Genome Shotgun Assembly and Analysis of the Genome of Streptomyces mobaraensis DSM 40847, a Strain for Industrial Production of Microbial Transglutaminase.</title>
        <authorList>
            <person name="Yang H."/>
            <person name="He T."/>
            <person name="Wu W."/>
            <person name="Zhu W."/>
            <person name="Lu B."/>
            <person name="Sun W."/>
        </authorList>
    </citation>
    <scope>NUCLEOTIDE SEQUENCE [LARGE SCALE GENOMIC DNA]</scope>
    <source>
        <strain evidence="3 4">DSM 40847</strain>
    </source>
</reference>
<keyword evidence="2" id="KW-0812">Transmembrane</keyword>
<keyword evidence="2" id="KW-0472">Membrane</keyword>
<organism evidence="3 4">
    <name type="scientific">Streptomyces mobaraensis (strain ATCC 29032 / DSM 40847 / JCM 4168 / NBRC 13819 / NCIMB 11159 / IPCR 16-22)</name>
    <dbReference type="NCBI Taxonomy" id="1223523"/>
    <lineage>
        <taxon>Bacteria</taxon>
        <taxon>Bacillati</taxon>
        <taxon>Actinomycetota</taxon>
        <taxon>Actinomycetes</taxon>
        <taxon>Kitasatosporales</taxon>
        <taxon>Streptomycetaceae</taxon>
        <taxon>Streptomyces</taxon>
    </lineage>
</organism>
<feature type="compositionally biased region" description="Polar residues" evidence="1">
    <location>
        <begin position="247"/>
        <end position="256"/>
    </location>
</feature>
<evidence type="ECO:0000313" key="3">
    <source>
        <dbReference type="EMBL" id="EME98426.1"/>
    </source>
</evidence>
<dbReference type="STRING" id="1223523.H340_21581"/>
<evidence type="ECO:0000256" key="2">
    <source>
        <dbReference type="SAM" id="Phobius"/>
    </source>
</evidence>
<feature type="region of interest" description="Disordered" evidence="1">
    <location>
        <begin position="80"/>
        <end position="107"/>
    </location>
</feature>
<accession>M3C3A6</accession>
<evidence type="ECO:0000313" key="4">
    <source>
        <dbReference type="Proteomes" id="UP000011740"/>
    </source>
</evidence>